<feature type="transmembrane region" description="Helical" evidence="13">
    <location>
        <begin position="467"/>
        <end position="485"/>
    </location>
</feature>
<dbReference type="InterPro" id="IPR015856">
    <property type="entry name" value="ABC_transpr_CbiO/EcfA_su"/>
</dbReference>
<dbReference type="CDD" id="cd16914">
    <property type="entry name" value="EcfT"/>
    <property type="match status" value="1"/>
</dbReference>
<keyword evidence="4" id="KW-0813">Transport</keyword>
<evidence type="ECO:0000256" key="11">
    <source>
        <dbReference type="ARBA" id="ARBA00023136"/>
    </source>
</evidence>
<keyword evidence="9" id="KW-1278">Translocase</keyword>
<dbReference type="GO" id="GO:0043190">
    <property type="term" value="C:ATP-binding cassette (ABC) transporter complex"/>
    <property type="evidence" value="ECO:0007669"/>
    <property type="project" value="TreeGrafter"/>
</dbReference>
<keyword evidence="7" id="KW-0547">Nucleotide-binding</keyword>
<dbReference type="InterPro" id="IPR003439">
    <property type="entry name" value="ABC_transporter-like_ATP-bd"/>
</dbReference>
<feature type="domain" description="ABC transporter" evidence="14">
    <location>
        <begin position="6"/>
        <end position="249"/>
    </location>
</feature>
<keyword evidence="8" id="KW-0067">ATP-binding</keyword>
<dbReference type="Pfam" id="PF02361">
    <property type="entry name" value="CbiQ"/>
    <property type="match status" value="1"/>
</dbReference>
<dbReference type="Gene3D" id="3.40.50.300">
    <property type="entry name" value="P-loop containing nucleotide triphosphate hydrolases"/>
    <property type="match status" value="1"/>
</dbReference>
<dbReference type="InterPro" id="IPR017871">
    <property type="entry name" value="ABC_transporter-like_CS"/>
</dbReference>
<dbReference type="CDD" id="cd03225">
    <property type="entry name" value="ABC_cobalt_CbiO_domain1"/>
    <property type="match status" value="1"/>
</dbReference>
<gene>
    <name evidence="15" type="ORF">BBD42_26255</name>
</gene>
<dbReference type="SUPFAM" id="SSF52540">
    <property type="entry name" value="P-loop containing nucleoside triphosphate hydrolases"/>
    <property type="match status" value="1"/>
</dbReference>
<name>A0A1B2DPG0_9BACL</name>
<protein>
    <recommendedName>
        <fullName evidence="14">ABC transporter domain-containing protein</fullName>
    </recommendedName>
</protein>
<dbReference type="GO" id="GO:0016887">
    <property type="term" value="F:ATP hydrolysis activity"/>
    <property type="evidence" value="ECO:0007669"/>
    <property type="project" value="InterPro"/>
</dbReference>
<organism evidence="15">
    <name type="scientific">Paenibacillus sp. BIHB 4019</name>
    <dbReference type="NCBI Taxonomy" id="1870819"/>
    <lineage>
        <taxon>Bacteria</taxon>
        <taxon>Bacillati</taxon>
        <taxon>Bacillota</taxon>
        <taxon>Bacilli</taxon>
        <taxon>Bacillales</taxon>
        <taxon>Paenibacillaceae</taxon>
        <taxon>Paenibacillus</taxon>
    </lineage>
</organism>
<evidence type="ECO:0000259" key="14">
    <source>
        <dbReference type="PROSITE" id="PS50893"/>
    </source>
</evidence>
<evidence type="ECO:0000256" key="13">
    <source>
        <dbReference type="SAM" id="Phobius"/>
    </source>
</evidence>
<keyword evidence="6 13" id="KW-0812">Transmembrane</keyword>
<evidence type="ECO:0000256" key="4">
    <source>
        <dbReference type="ARBA" id="ARBA00022448"/>
    </source>
</evidence>
<reference evidence="15" key="1">
    <citation type="submission" date="2016-08" db="EMBL/GenBank/DDBJ databases">
        <title>Complete Genome Seqeunce of Paenibacillus sp. BIHB 4019 from tea rhizoplane.</title>
        <authorList>
            <person name="Thakur R."/>
            <person name="Swarnkar M.K."/>
            <person name="Gulati A."/>
        </authorList>
    </citation>
    <scope>NUCLEOTIDE SEQUENCE [LARGE SCALE GENOMIC DNA]</scope>
    <source>
        <strain evidence="15">BIHB4019</strain>
    </source>
</reference>
<evidence type="ECO:0000256" key="2">
    <source>
        <dbReference type="ARBA" id="ARBA00004202"/>
    </source>
</evidence>
<feature type="transmembrane region" description="Helical" evidence="13">
    <location>
        <begin position="350"/>
        <end position="383"/>
    </location>
</feature>
<evidence type="ECO:0000256" key="7">
    <source>
        <dbReference type="ARBA" id="ARBA00022741"/>
    </source>
</evidence>
<evidence type="ECO:0000256" key="6">
    <source>
        <dbReference type="ARBA" id="ARBA00022692"/>
    </source>
</evidence>
<dbReference type="InterPro" id="IPR003339">
    <property type="entry name" value="ABC/ECF_trnsptr_transmembrane"/>
</dbReference>
<keyword evidence="5" id="KW-1003">Cell membrane</keyword>
<evidence type="ECO:0000256" key="8">
    <source>
        <dbReference type="ARBA" id="ARBA00022840"/>
    </source>
</evidence>
<comment type="similarity">
    <text evidence="3">Belongs to the ABC transporter superfamily.</text>
</comment>
<feature type="transmembrane region" description="Helical" evidence="13">
    <location>
        <begin position="395"/>
        <end position="415"/>
    </location>
</feature>
<dbReference type="RefSeq" id="WP_099520626.1">
    <property type="nucleotide sequence ID" value="NZ_CP016808.1"/>
</dbReference>
<dbReference type="EMBL" id="CP016808">
    <property type="protein sequence ID" value="ANY69595.1"/>
    <property type="molecule type" value="Genomic_DNA"/>
</dbReference>
<evidence type="ECO:0000256" key="1">
    <source>
        <dbReference type="ARBA" id="ARBA00004141"/>
    </source>
</evidence>
<evidence type="ECO:0000256" key="9">
    <source>
        <dbReference type="ARBA" id="ARBA00022967"/>
    </source>
</evidence>
<evidence type="ECO:0000256" key="12">
    <source>
        <dbReference type="SAM" id="MobiDB-lite"/>
    </source>
</evidence>
<proteinExistence type="inferred from homology"/>
<dbReference type="PANTHER" id="PTHR43553">
    <property type="entry name" value="HEAVY METAL TRANSPORTER"/>
    <property type="match status" value="1"/>
</dbReference>
<dbReference type="Pfam" id="PF00005">
    <property type="entry name" value="ABC_tran"/>
    <property type="match status" value="1"/>
</dbReference>
<dbReference type="InterPro" id="IPR003593">
    <property type="entry name" value="AAA+_ATPase"/>
</dbReference>
<dbReference type="PROSITE" id="PS00211">
    <property type="entry name" value="ABC_TRANSPORTER_1"/>
    <property type="match status" value="1"/>
</dbReference>
<dbReference type="GO" id="GO:0042626">
    <property type="term" value="F:ATPase-coupled transmembrane transporter activity"/>
    <property type="evidence" value="ECO:0007669"/>
    <property type="project" value="TreeGrafter"/>
</dbReference>
<keyword evidence="11 13" id="KW-0472">Membrane</keyword>
<sequence>MTDLSWRLEEIRVCAAGERDKTLLTIKEKLVFKEGTITLLIGSNGAGKSTLLETMAGLRKLNEGEIALGADNLWVKKGRRRLLSRSVALNTGIALQHSESQWFAATVKEELLYSLKPYKLEPPDKERRLQEALQAAGLPAELLARDPWSLSGGQQRRLALACLLACEPQWLLLDEPTAGLDAEGISRLCAVLAAHKAAGRGAVVATHDPGALLPLADEVVVVVDGSVREAVAASAWANAHAADAAAPQALRALAKLRCFAAPPPGAGAAVWPAPQALAAAIHAAAAALPGAAALPLAAPQAPPAMELRPSPGADPTAANASPPLPKPKRRQLPPAQPEAQRLATRFDPRALIAAYMLLAASIIMQHSWSGLLLAGALAGAIWLPLRAQMRPWLGFIRAYALIILLFGAVAGAQIQPLSFDWEQSARTMLRLATLFCAMLLGLPMLLLMTPLRIQRALEQTFGWLSRFKVPISAITLTVTLIFRFIPLLLKEWERFAKIAHARGKAITPVGSLPLSMLASAIIPYIRAILRIAEQMAEALEARGFGNSEIRSTQGFRLRFGRQDVLLLAGAVFGAALLYVAALF</sequence>
<dbReference type="InterPro" id="IPR050095">
    <property type="entry name" value="ECF_ABC_transporter_ATP-bd"/>
</dbReference>
<keyword evidence="10 13" id="KW-1133">Transmembrane helix</keyword>
<dbReference type="AlphaFoldDB" id="A0A1B2DPG0"/>
<dbReference type="GO" id="GO:0005524">
    <property type="term" value="F:ATP binding"/>
    <property type="evidence" value="ECO:0007669"/>
    <property type="project" value="UniProtKB-KW"/>
</dbReference>
<feature type="transmembrane region" description="Helical" evidence="13">
    <location>
        <begin position="505"/>
        <end position="525"/>
    </location>
</feature>
<evidence type="ECO:0000313" key="15">
    <source>
        <dbReference type="EMBL" id="ANY69595.1"/>
    </source>
</evidence>
<evidence type="ECO:0000256" key="3">
    <source>
        <dbReference type="ARBA" id="ARBA00005417"/>
    </source>
</evidence>
<dbReference type="PROSITE" id="PS50893">
    <property type="entry name" value="ABC_TRANSPORTER_2"/>
    <property type="match status" value="1"/>
</dbReference>
<accession>A0A1B2DPG0</accession>
<feature type="region of interest" description="Disordered" evidence="12">
    <location>
        <begin position="303"/>
        <end position="339"/>
    </location>
</feature>
<dbReference type="InterPro" id="IPR027417">
    <property type="entry name" value="P-loop_NTPase"/>
</dbReference>
<dbReference type="SMART" id="SM00382">
    <property type="entry name" value="AAA"/>
    <property type="match status" value="1"/>
</dbReference>
<feature type="transmembrane region" description="Helical" evidence="13">
    <location>
        <begin position="427"/>
        <end position="447"/>
    </location>
</feature>
<evidence type="ECO:0000256" key="10">
    <source>
        <dbReference type="ARBA" id="ARBA00022989"/>
    </source>
</evidence>
<evidence type="ECO:0000256" key="5">
    <source>
        <dbReference type="ARBA" id="ARBA00022475"/>
    </source>
</evidence>
<comment type="subcellular location">
    <subcellularLocation>
        <location evidence="2">Cell membrane</location>
        <topology evidence="2">Peripheral membrane protein</topology>
    </subcellularLocation>
    <subcellularLocation>
        <location evidence="1">Membrane</location>
        <topology evidence="1">Multi-pass membrane protein</topology>
    </subcellularLocation>
</comment>
<feature type="transmembrane region" description="Helical" evidence="13">
    <location>
        <begin position="564"/>
        <end position="581"/>
    </location>
</feature>